<dbReference type="PANTHER" id="PTHR38130:SF1">
    <property type="entry name" value="EF-HAND DOMAIN-CONTAINING PROTEIN"/>
    <property type="match status" value="1"/>
</dbReference>
<feature type="compositionally biased region" description="Basic and acidic residues" evidence="1">
    <location>
        <begin position="448"/>
        <end position="459"/>
    </location>
</feature>
<evidence type="ECO:0000313" key="3">
    <source>
        <dbReference type="Proteomes" id="UP000275652"/>
    </source>
</evidence>
<feature type="region of interest" description="Disordered" evidence="1">
    <location>
        <begin position="426"/>
        <end position="459"/>
    </location>
</feature>
<organism evidence="2 3">
    <name type="scientific">Aphanomyces astaci</name>
    <name type="common">Crayfish plague agent</name>
    <dbReference type="NCBI Taxonomy" id="112090"/>
    <lineage>
        <taxon>Eukaryota</taxon>
        <taxon>Sar</taxon>
        <taxon>Stramenopiles</taxon>
        <taxon>Oomycota</taxon>
        <taxon>Saprolegniomycetes</taxon>
        <taxon>Saprolegniales</taxon>
        <taxon>Verrucalvaceae</taxon>
        <taxon>Aphanomyces</taxon>
    </lineage>
</organism>
<evidence type="ECO:0000256" key="1">
    <source>
        <dbReference type="SAM" id="MobiDB-lite"/>
    </source>
</evidence>
<reference evidence="2 3" key="1">
    <citation type="journal article" date="2018" name="J. Invertebr. Pathol.">
        <title>New genotyping method for the causative agent of crayfish plague (Aphanomyces astaci) based on whole genome data.</title>
        <authorList>
            <person name="Minardi D."/>
            <person name="Studholme D.J."/>
            <person name="van der Giezen M."/>
            <person name="Pretto T."/>
            <person name="Oidtmann B."/>
        </authorList>
    </citation>
    <scope>NUCLEOTIDE SEQUENCE [LARGE SCALE GENOMIC DNA]</scope>
    <source>
        <strain evidence="2 3">KB13</strain>
    </source>
</reference>
<name>A0A9X8DWM8_APHAT</name>
<dbReference type="PANTHER" id="PTHR38130">
    <property type="entry name" value="EF-HAND DOMAIN-CONTAINING PROTEIN"/>
    <property type="match status" value="1"/>
</dbReference>
<dbReference type="Proteomes" id="UP000275652">
    <property type="component" value="Unassembled WGS sequence"/>
</dbReference>
<comment type="caution">
    <text evidence="2">The sequence shown here is derived from an EMBL/GenBank/DDBJ whole genome shotgun (WGS) entry which is preliminary data.</text>
</comment>
<feature type="non-terminal residue" evidence="2">
    <location>
        <position position="1"/>
    </location>
</feature>
<protein>
    <submittedName>
        <fullName evidence="2">Uncharacterized protein</fullName>
    </submittedName>
</protein>
<sequence>RDGETVWIHPDSNLRAKTMLTTMMILLRRRRLKRRRMMLMSYLVYQYSAYLLKTSKRVSILSGALWVAEILQGNIAFEETFQMSRDACVDCCTISPNVHKGPSVLVEHFAARFLVAINMPRVTNFVDDIEGSKPCMKPYVYFHKPPTVSVDGSTSKRLHPGIWNKGENPQFMQLPIEGSSPSHTGFTTNRIVNPLTPSYKLPHCEPAPLIYPKFLRDSYQTADIDGTRAAPRHTLPPRDTMNLNDIAGATAAWRPRGVKTSKQKDNMQVADIIHAGFKSQRVTDALRPVHVVNGFRSADDPLSFPRAPYEATKHPFYPLETHDIQGANPADSLKGIVGNIPHVKRRHFRSTNNVQDIRGAQANTVHHSIVSNRHVDPIFPAYTDLDGDSLETGLPVPKNVQFPDVAPRVSERKSNNVSTIQLGMKLPKDQRKPPPTAVGVGAKHQAARKADIEAVRGLK</sequence>
<evidence type="ECO:0000313" key="2">
    <source>
        <dbReference type="EMBL" id="RLO04876.1"/>
    </source>
</evidence>
<gene>
    <name evidence="2" type="ORF">DYB28_003501</name>
</gene>
<proteinExistence type="predicted"/>
<accession>A0A9X8DWM8</accession>
<dbReference type="EMBL" id="QUTI01028091">
    <property type="protein sequence ID" value="RLO04876.1"/>
    <property type="molecule type" value="Genomic_DNA"/>
</dbReference>
<dbReference type="AlphaFoldDB" id="A0A9X8DWM8"/>